<dbReference type="GO" id="GO:0004622">
    <property type="term" value="F:phosphatidylcholine lysophospholipase activity"/>
    <property type="evidence" value="ECO:0007669"/>
    <property type="project" value="TreeGrafter"/>
</dbReference>
<evidence type="ECO:0000313" key="2">
    <source>
        <dbReference type="EMBL" id="RAP73748.1"/>
    </source>
</evidence>
<dbReference type="EMBL" id="QLUW01000006">
    <property type="protein sequence ID" value="RAP73748.1"/>
    <property type="molecule type" value="Genomic_DNA"/>
</dbReference>
<dbReference type="CDD" id="cd00229">
    <property type="entry name" value="SGNH_hydrolase"/>
    <property type="match status" value="1"/>
</dbReference>
<keyword evidence="3" id="KW-1185">Reference proteome</keyword>
<dbReference type="AlphaFoldDB" id="A0A328TT83"/>
<proteinExistence type="predicted"/>
<dbReference type="OrthoDB" id="9794725at2"/>
<reference evidence="2 3" key="1">
    <citation type="submission" date="2018-06" db="EMBL/GenBank/DDBJ databases">
        <title>Paenibacillus montanisoli sp. nov., isolated from mountain area soil.</title>
        <authorList>
            <person name="Wu M."/>
        </authorList>
    </citation>
    <scope>NUCLEOTIDE SEQUENCE [LARGE SCALE GENOMIC DNA]</scope>
    <source>
        <strain evidence="2 3">RA17</strain>
    </source>
</reference>
<dbReference type="PANTHER" id="PTHR30383:SF5">
    <property type="entry name" value="SGNH HYDROLASE-TYPE ESTERASE DOMAIN-CONTAINING PROTEIN"/>
    <property type="match status" value="1"/>
</dbReference>
<comment type="caution">
    <text evidence="2">The sequence shown here is derived from an EMBL/GenBank/DDBJ whole genome shotgun (WGS) entry which is preliminary data.</text>
</comment>
<organism evidence="2 3">
    <name type="scientific">Paenibacillus montanisoli</name>
    <dbReference type="NCBI Taxonomy" id="2081970"/>
    <lineage>
        <taxon>Bacteria</taxon>
        <taxon>Bacillati</taxon>
        <taxon>Bacillota</taxon>
        <taxon>Bacilli</taxon>
        <taxon>Bacillales</taxon>
        <taxon>Paenibacillaceae</taxon>
        <taxon>Paenibacillus</taxon>
    </lineage>
</organism>
<dbReference type="PANTHER" id="PTHR30383">
    <property type="entry name" value="THIOESTERASE 1/PROTEASE 1/LYSOPHOSPHOLIPASE L1"/>
    <property type="match status" value="1"/>
</dbReference>
<dbReference type="Proteomes" id="UP000249260">
    <property type="component" value="Unassembled WGS sequence"/>
</dbReference>
<feature type="domain" description="SGNH hydrolase-type esterase" evidence="1">
    <location>
        <begin position="20"/>
        <end position="187"/>
    </location>
</feature>
<dbReference type="InterPro" id="IPR013830">
    <property type="entry name" value="SGNH_hydro"/>
</dbReference>
<dbReference type="InterPro" id="IPR036514">
    <property type="entry name" value="SGNH_hydro_sf"/>
</dbReference>
<name>A0A328TT83_9BACL</name>
<dbReference type="Pfam" id="PF13472">
    <property type="entry name" value="Lipase_GDSL_2"/>
    <property type="match status" value="1"/>
</dbReference>
<dbReference type="RefSeq" id="WP_112885332.1">
    <property type="nucleotide sequence ID" value="NZ_QLUW01000006.1"/>
</dbReference>
<protein>
    <submittedName>
        <fullName evidence="2">SGNH/GDSL hydrolase family protein</fullName>
    </submittedName>
</protein>
<dbReference type="SUPFAM" id="SSF52266">
    <property type="entry name" value="SGNH hydrolase"/>
    <property type="match status" value="1"/>
</dbReference>
<accession>A0A328TT83</accession>
<evidence type="ECO:0000259" key="1">
    <source>
        <dbReference type="Pfam" id="PF13472"/>
    </source>
</evidence>
<gene>
    <name evidence="2" type="ORF">DL346_26180</name>
</gene>
<dbReference type="Gene3D" id="3.40.50.1110">
    <property type="entry name" value="SGNH hydrolase"/>
    <property type="match status" value="1"/>
</dbReference>
<dbReference type="InterPro" id="IPR051532">
    <property type="entry name" value="Ester_Hydrolysis_Enzymes"/>
</dbReference>
<evidence type="ECO:0000313" key="3">
    <source>
        <dbReference type="Proteomes" id="UP000249260"/>
    </source>
</evidence>
<keyword evidence="2" id="KW-0378">Hydrolase</keyword>
<sequence>MGNFQTIRQLDAGKEQCIVAYGTSLTEGGVWVDILRTQLQDRYPGLANVINSAKSAMWSQWGIENLSERVLAHKPDMAFIEFAMNDAYLPYETSLDQCRSRLEFMIDKILEINASCDIILMTMNPPVGEHLEKRPHILEYYQVYRSVAEERNLTLIDHFAEWNAISKEDRERFDRLVPDGIHPSPEGDKEVTVRGIERVLFN</sequence>